<organism evidence="2 3">
    <name type="scientific">Tribonema minus</name>
    <dbReference type="NCBI Taxonomy" id="303371"/>
    <lineage>
        <taxon>Eukaryota</taxon>
        <taxon>Sar</taxon>
        <taxon>Stramenopiles</taxon>
        <taxon>Ochrophyta</taxon>
        <taxon>PX clade</taxon>
        <taxon>Xanthophyceae</taxon>
        <taxon>Tribonematales</taxon>
        <taxon>Tribonemataceae</taxon>
        <taxon>Tribonema</taxon>
    </lineage>
</organism>
<dbReference type="EMBL" id="JAFCMP010000445">
    <property type="protein sequence ID" value="KAG5179782.1"/>
    <property type="molecule type" value="Genomic_DNA"/>
</dbReference>
<gene>
    <name evidence="2" type="ORF">JKP88DRAFT_273614</name>
</gene>
<feature type="compositionally biased region" description="Acidic residues" evidence="1">
    <location>
        <begin position="404"/>
        <end position="447"/>
    </location>
</feature>
<evidence type="ECO:0000313" key="2">
    <source>
        <dbReference type="EMBL" id="KAG5179782.1"/>
    </source>
</evidence>
<proteinExistence type="predicted"/>
<sequence>MQDEDEIDEAGEYINTTMGNLDGYAYFVARIGVSIMDEDYFMGENSRELFELLRTAPPEAIRGRAPKKGVDTVSEDLQASDLNVPADNNDARYFMRFCEAMVAAMANHRGDLELQSKCAALLVRFGDSSVVMSILIAAGIGNALLQTMDAHAGVAALQRDCVVIIRRLFAYTARVECIDGIDGIDRQRALEEKVAVLEHRVAALTSQEARFGDLDRKLVSRLVGQKRNALAANLRLAAQNARILRYRGTEIDAANIMHTAIAKQVAAVATVIALREAVKTAENGVRDALLSQQQADNAAVDAEKALAVQTKATAEIIERAEAEIAAATELEKTAQGAATATGQCRDQASTALDLASRAAEDARAAANIPAGSIPNGVVVPEHVPPVDEIDEHMPPVGEVAAEHEEEADVNFDMDISEVDDDETDDERSPDAAEEGDDDAETSNDDGSFESSSSGEESECMRDHGDRHWADTRRRGGVTEAAAEQDEADARGDVEVAVGVEDVAEVNVEGKMDGGVDAGAGIRGKATAGALYVAFLKVLDGDSVYATWHEDHGFVISDMTALKAAMRLEDVRKSLPTILRLHGMKETDGGRWIARTHLPQFTSITEIILAEKACGCAAKRRNSGTTTAKTPVKKTRLSVATVTPPRPFTCPCGVCSLAVGCPCGCASLQEHEQEQREHFTLVLAKDSGSAHLVRAAMRVAEDTKGEGEAHDVVFTAADFNALIASEHISLKAFQSSHMTTHSSCTATKGAFFIPQVTLDTFKYRTYARLSVCDPRSDIAHIDPEALFDRI</sequence>
<keyword evidence="3" id="KW-1185">Reference proteome</keyword>
<evidence type="ECO:0000256" key="1">
    <source>
        <dbReference type="SAM" id="MobiDB-lite"/>
    </source>
</evidence>
<feature type="region of interest" description="Disordered" evidence="1">
    <location>
        <begin position="404"/>
        <end position="491"/>
    </location>
</feature>
<evidence type="ECO:0000313" key="3">
    <source>
        <dbReference type="Proteomes" id="UP000664859"/>
    </source>
</evidence>
<dbReference type="Proteomes" id="UP000664859">
    <property type="component" value="Unassembled WGS sequence"/>
</dbReference>
<accession>A0A835YTJ0</accession>
<reference evidence="2" key="1">
    <citation type="submission" date="2021-02" db="EMBL/GenBank/DDBJ databases">
        <title>First Annotated Genome of the Yellow-green Alga Tribonema minus.</title>
        <authorList>
            <person name="Mahan K.M."/>
        </authorList>
    </citation>
    <scope>NUCLEOTIDE SEQUENCE</scope>
    <source>
        <strain evidence="2">UTEX B ZZ1240</strain>
    </source>
</reference>
<protein>
    <submittedName>
        <fullName evidence="2">Uncharacterized protein</fullName>
    </submittedName>
</protein>
<feature type="compositionally biased region" description="Basic and acidic residues" evidence="1">
    <location>
        <begin position="458"/>
        <end position="473"/>
    </location>
</feature>
<dbReference type="AlphaFoldDB" id="A0A835YTJ0"/>
<name>A0A835YTJ0_9STRA</name>
<comment type="caution">
    <text evidence="2">The sequence shown here is derived from an EMBL/GenBank/DDBJ whole genome shotgun (WGS) entry which is preliminary data.</text>
</comment>